<dbReference type="EMBL" id="CP037421">
    <property type="protein sequence ID" value="QDT26747.1"/>
    <property type="molecule type" value="Genomic_DNA"/>
</dbReference>
<gene>
    <name evidence="1" type="ORF">Enr10x_20570</name>
</gene>
<sequence>MKDRRELMQKISIQISEGITISTQLSETEVAQIEGVEQQEMQNGGYVWYRLPVVEVDEHRMIFSLAFYEGKLREYNIALVESKQKDGSWNDWSESEERLRAEAIAAWLRDKGYEARVYPWGEVWVGYDPQTGAGCAHIGFFSFHLD</sequence>
<keyword evidence="2" id="KW-1185">Reference proteome</keyword>
<dbReference type="AlphaFoldDB" id="A0A517Q567"/>
<organism evidence="1 2">
    <name type="scientific">Gimesia panareensis</name>
    <dbReference type="NCBI Taxonomy" id="2527978"/>
    <lineage>
        <taxon>Bacteria</taxon>
        <taxon>Pseudomonadati</taxon>
        <taxon>Planctomycetota</taxon>
        <taxon>Planctomycetia</taxon>
        <taxon>Planctomycetales</taxon>
        <taxon>Planctomycetaceae</taxon>
        <taxon>Gimesia</taxon>
    </lineage>
</organism>
<reference evidence="1 2" key="1">
    <citation type="submission" date="2019-03" db="EMBL/GenBank/DDBJ databases">
        <title>Deep-cultivation of Planctomycetes and their phenomic and genomic characterization uncovers novel biology.</title>
        <authorList>
            <person name="Wiegand S."/>
            <person name="Jogler M."/>
            <person name="Boedeker C."/>
            <person name="Pinto D."/>
            <person name="Vollmers J."/>
            <person name="Rivas-Marin E."/>
            <person name="Kohn T."/>
            <person name="Peeters S.H."/>
            <person name="Heuer A."/>
            <person name="Rast P."/>
            <person name="Oberbeckmann S."/>
            <person name="Bunk B."/>
            <person name="Jeske O."/>
            <person name="Meyerdierks A."/>
            <person name="Storesund J.E."/>
            <person name="Kallscheuer N."/>
            <person name="Luecker S."/>
            <person name="Lage O.M."/>
            <person name="Pohl T."/>
            <person name="Merkel B.J."/>
            <person name="Hornburger P."/>
            <person name="Mueller R.-W."/>
            <person name="Bruemmer F."/>
            <person name="Labrenz M."/>
            <person name="Spormann A.M."/>
            <person name="Op den Camp H."/>
            <person name="Overmann J."/>
            <person name="Amann R."/>
            <person name="Jetten M.S.M."/>
            <person name="Mascher T."/>
            <person name="Medema M.H."/>
            <person name="Devos D.P."/>
            <person name="Kaster A.-K."/>
            <person name="Ovreas L."/>
            <person name="Rohde M."/>
            <person name="Galperin M.Y."/>
            <person name="Jogler C."/>
        </authorList>
    </citation>
    <scope>NUCLEOTIDE SEQUENCE [LARGE SCALE GENOMIC DNA]</scope>
    <source>
        <strain evidence="1 2">Enr10</strain>
    </source>
</reference>
<accession>A0A517Q567</accession>
<evidence type="ECO:0000313" key="2">
    <source>
        <dbReference type="Proteomes" id="UP000315647"/>
    </source>
</evidence>
<dbReference type="Proteomes" id="UP000315647">
    <property type="component" value="Chromosome"/>
</dbReference>
<protein>
    <submittedName>
        <fullName evidence="1">Uncharacterized protein</fullName>
    </submittedName>
</protein>
<proteinExistence type="predicted"/>
<name>A0A517Q567_9PLAN</name>
<evidence type="ECO:0000313" key="1">
    <source>
        <dbReference type="EMBL" id="QDT26747.1"/>
    </source>
</evidence>